<sequence length="205" mass="22964">MLYGLVNQLIDLVKKYETDVEGPSDNIIEFQDWLNKHLKSEVEISSPEPQWIGKANGRSADSVINTSLVHLYRYAKMHAKTAIADTSFSTPDEFIYLIGLASGGSMSKTALIKQNIHEKPVGTLIINRLLNKGFIEERLGDGDKRSKIISITSLGNQHLKESMDKIKTASANVTEPLSLTEKMNLIDLLLKLEDFHWLQAEKKIG</sequence>
<keyword evidence="3" id="KW-1185">Reference proteome</keyword>
<dbReference type="RefSeq" id="WP_378983267.1">
    <property type="nucleotide sequence ID" value="NZ_JBHSBW010000007.1"/>
</dbReference>
<evidence type="ECO:0000313" key="2">
    <source>
        <dbReference type="EMBL" id="MFC4210920.1"/>
    </source>
</evidence>
<dbReference type="InterPro" id="IPR000835">
    <property type="entry name" value="HTH_MarR-typ"/>
</dbReference>
<dbReference type="Proteomes" id="UP001595789">
    <property type="component" value="Unassembled WGS sequence"/>
</dbReference>
<gene>
    <name evidence="2" type="ORF">ACFOWA_06995</name>
</gene>
<protein>
    <submittedName>
        <fullName evidence="2">MarR family winged helix-turn-helix transcriptional regulator</fullName>
    </submittedName>
</protein>
<evidence type="ECO:0000313" key="3">
    <source>
        <dbReference type="Proteomes" id="UP001595789"/>
    </source>
</evidence>
<dbReference type="PRINTS" id="PR00598">
    <property type="entry name" value="HTHMARR"/>
</dbReference>
<dbReference type="SUPFAM" id="SSF46785">
    <property type="entry name" value="Winged helix' DNA-binding domain"/>
    <property type="match status" value="1"/>
</dbReference>
<feature type="domain" description="HTH marR-type" evidence="1">
    <location>
        <begin position="61"/>
        <end position="194"/>
    </location>
</feature>
<dbReference type="Gene3D" id="1.10.10.10">
    <property type="entry name" value="Winged helix-like DNA-binding domain superfamily/Winged helix DNA-binding domain"/>
    <property type="match status" value="1"/>
</dbReference>
<dbReference type="EMBL" id="JBHSBW010000007">
    <property type="protein sequence ID" value="MFC4210920.1"/>
    <property type="molecule type" value="Genomic_DNA"/>
</dbReference>
<evidence type="ECO:0000259" key="1">
    <source>
        <dbReference type="PROSITE" id="PS50995"/>
    </source>
</evidence>
<name>A0ABV8P9Q3_9SPHI</name>
<dbReference type="InterPro" id="IPR036390">
    <property type="entry name" value="WH_DNA-bd_sf"/>
</dbReference>
<dbReference type="InterPro" id="IPR036388">
    <property type="entry name" value="WH-like_DNA-bd_sf"/>
</dbReference>
<accession>A0ABV8P9Q3</accession>
<comment type="caution">
    <text evidence="2">The sequence shown here is derived from an EMBL/GenBank/DDBJ whole genome shotgun (WGS) entry which is preliminary data.</text>
</comment>
<reference evidence="3" key="1">
    <citation type="journal article" date="2019" name="Int. J. Syst. Evol. Microbiol.">
        <title>The Global Catalogue of Microorganisms (GCM) 10K type strain sequencing project: providing services to taxonomists for standard genome sequencing and annotation.</title>
        <authorList>
            <consortium name="The Broad Institute Genomics Platform"/>
            <consortium name="The Broad Institute Genome Sequencing Center for Infectious Disease"/>
            <person name="Wu L."/>
            <person name="Ma J."/>
        </authorList>
    </citation>
    <scope>NUCLEOTIDE SEQUENCE [LARGE SCALE GENOMIC DNA]</scope>
    <source>
        <strain evidence="3">CCM 8691</strain>
    </source>
</reference>
<dbReference type="PROSITE" id="PS50995">
    <property type="entry name" value="HTH_MARR_2"/>
    <property type="match status" value="1"/>
</dbReference>
<proteinExistence type="predicted"/>
<organism evidence="2 3">
    <name type="scientific">Pedobacter lithocola</name>
    <dbReference type="NCBI Taxonomy" id="1908239"/>
    <lineage>
        <taxon>Bacteria</taxon>
        <taxon>Pseudomonadati</taxon>
        <taxon>Bacteroidota</taxon>
        <taxon>Sphingobacteriia</taxon>
        <taxon>Sphingobacteriales</taxon>
        <taxon>Sphingobacteriaceae</taxon>
        <taxon>Pedobacter</taxon>
    </lineage>
</organism>